<evidence type="ECO:0000256" key="12">
    <source>
        <dbReference type="PIRNR" id="PIRNR015601"/>
    </source>
</evidence>
<dbReference type="NCBIfam" id="TIGR00046">
    <property type="entry name" value="RsmE family RNA methyltransferase"/>
    <property type="match status" value="1"/>
</dbReference>
<evidence type="ECO:0000256" key="5">
    <source>
        <dbReference type="ARBA" id="ARBA00022490"/>
    </source>
</evidence>
<dbReference type="GO" id="GO:0070042">
    <property type="term" value="F:rRNA (uridine-N3-)-methyltransferase activity"/>
    <property type="evidence" value="ECO:0007669"/>
    <property type="project" value="TreeGrafter"/>
</dbReference>
<dbReference type="InterPro" id="IPR006700">
    <property type="entry name" value="RsmE"/>
</dbReference>
<evidence type="ECO:0000313" key="14">
    <source>
        <dbReference type="EMBL" id="PSR30432.1"/>
    </source>
</evidence>
<proteinExistence type="inferred from homology"/>
<keyword evidence="8 12" id="KW-0808">Transferase</keyword>
<evidence type="ECO:0000256" key="1">
    <source>
        <dbReference type="ARBA" id="ARBA00004496"/>
    </source>
</evidence>
<evidence type="ECO:0000256" key="11">
    <source>
        <dbReference type="ARBA" id="ARBA00047944"/>
    </source>
</evidence>
<dbReference type="GO" id="GO:0005737">
    <property type="term" value="C:cytoplasm"/>
    <property type="evidence" value="ECO:0007669"/>
    <property type="project" value="UniProtKB-SubCell"/>
</dbReference>
<dbReference type="PANTHER" id="PTHR30027">
    <property type="entry name" value="RIBOSOMAL RNA SMALL SUBUNIT METHYLTRANSFERASE E"/>
    <property type="match status" value="1"/>
</dbReference>
<keyword evidence="7 12" id="KW-0489">Methyltransferase</keyword>
<dbReference type="InterPro" id="IPR046886">
    <property type="entry name" value="RsmE_MTase_dom"/>
</dbReference>
<comment type="similarity">
    <text evidence="2 12">Belongs to the RNA methyltransferase RsmE family.</text>
</comment>
<evidence type="ECO:0000256" key="6">
    <source>
        <dbReference type="ARBA" id="ARBA00022552"/>
    </source>
</evidence>
<dbReference type="PANTHER" id="PTHR30027:SF3">
    <property type="entry name" value="16S RRNA (URACIL(1498)-N(3))-METHYLTRANSFERASE"/>
    <property type="match status" value="1"/>
</dbReference>
<evidence type="ECO:0000256" key="9">
    <source>
        <dbReference type="ARBA" id="ARBA00022691"/>
    </source>
</evidence>
<reference evidence="14 15" key="1">
    <citation type="journal article" date="2014" name="BMC Genomics">
        <title>Comparison of environmental and isolate Sulfobacillus genomes reveals diverse carbon, sulfur, nitrogen, and hydrogen metabolisms.</title>
        <authorList>
            <person name="Justice N.B."/>
            <person name="Norman A."/>
            <person name="Brown C.T."/>
            <person name="Singh A."/>
            <person name="Thomas B.C."/>
            <person name="Banfield J.F."/>
        </authorList>
    </citation>
    <scope>NUCLEOTIDE SEQUENCE [LARGE SCALE GENOMIC DNA]</scope>
    <source>
        <strain evidence="14">AMDSBA1</strain>
    </source>
</reference>
<evidence type="ECO:0000256" key="10">
    <source>
        <dbReference type="ARBA" id="ARBA00025699"/>
    </source>
</evidence>
<dbReference type="Gene3D" id="3.40.1280.10">
    <property type="match status" value="1"/>
</dbReference>
<organism evidence="14 15">
    <name type="scientific">Sulfobacillus benefaciens</name>
    <dbReference type="NCBI Taxonomy" id="453960"/>
    <lineage>
        <taxon>Bacteria</taxon>
        <taxon>Bacillati</taxon>
        <taxon>Bacillota</taxon>
        <taxon>Clostridia</taxon>
        <taxon>Eubacteriales</taxon>
        <taxon>Clostridiales Family XVII. Incertae Sedis</taxon>
        <taxon>Sulfobacillus</taxon>
    </lineage>
</organism>
<comment type="catalytic activity">
    <reaction evidence="11 12">
        <text>uridine(1498) in 16S rRNA + S-adenosyl-L-methionine = N(3)-methyluridine(1498) in 16S rRNA + S-adenosyl-L-homocysteine + H(+)</text>
        <dbReference type="Rhea" id="RHEA:42920"/>
        <dbReference type="Rhea" id="RHEA-COMP:10283"/>
        <dbReference type="Rhea" id="RHEA-COMP:10284"/>
        <dbReference type="ChEBI" id="CHEBI:15378"/>
        <dbReference type="ChEBI" id="CHEBI:57856"/>
        <dbReference type="ChEBI" id="CHEBI:59789"/>
        <dbReference type="ChEBI" id="CHEBI:65315"/>
        <dbReference type="ChEBI" id="CHEBI:74502"/>
        <dbReference type="EC" id="2.1.1.193"/>
    </reaction>
</comment>
<evidence type="ECO:0000256" key="3">
    <source>
        <dbReference type="ARBA" id="ARBA00012328"/>
    </source>
</evidence>
<evidence type="ECO:0000256" key="8">
    <source>
        <dbReference type="ARBA" id="ARBA00022679"/>
    </source>
</evidence>
<dbReference type="AlphaFoldDB" id="A0A2T2X7G4"/>
<evidence type="ECO:0000256" key="2">
    <source>
        <dbReference type="ARBA" id="ARBA00005528"/>
    </source>
</evidence>
<dbReference type="Proteomes" id="UP000242699">
    <property type="component" value="Unassembled WGS sequence"/>
</dbReference>
<keyword evidence="5 12" id="KW-0963">Cytoplasm</keyword>
<evidence type="ECO:0000256" key="4">
    <source>
        <dbReference type="ARBA" id="ARBA00013673"/>
    </source>
</evidence>
<dbReference type="Pfam" id="PF04452">
    <property type="entry name" value="Methyltrans_RNA"/>
    <property type="match status" value="1"/>
</dbReference>
<evidence type="ECO:0000259" key="13">
    <source>
        <dbReference type="Pfam" id="PF04452"/>
    </source>
</evidence>
<accession>A0A2T2X7G4</accession>
<sequence length="255" mass="28485">MIRIVVEDHQFRGNRLTLTPEQEHYLFRVMRAGPGTSFEAIVSGTKLFRCVTAEIGGLVQCVGTREVSQRVPLYLAQALLKKDLFSEIVEKGTEAGISRFYPVLTERTIVREISDTKWKRWHSIAKEATEQSQGDRVPNIFPATSLRDLLTVEATTKVMLDAQGKNIWDWVRKQSKAEFSECLLAVGPEGGFTESEREFLTSHGFEVVSLGPYVYRAENAGVFAAVVLTAWQASAETTGEIYEMSPGVARDGDDF</sequence>
<dbReference type="InterPro" id="IPR015947">
    <property type="entry name" value="PUA-like_sf"/>
</dbReference>
<dbReference type="SUPFAM" id="SSF75217">
    <property type="entry name" value="alpha/beta knot"/>
    <property type="match status" value="1"/>
</dbReference>
<feature type="domain" description="Ribosomal RNA small subunit methyltransferase E methyltransferase" evidence="13">
    <location>
        <begin position="70"/>
        <end position="227"/>
    </location>
</feature>
<dbReference type="SUPFAM" id="SSF88697">
    <property type="entry name" value="PUA domain-like"/>
    <property type="match status" value="1"/>
</dbReference>
<keyword evidence="6 12" id="KW-0698">rRNA processing</keyword>
<dbReference type="CDD" id="cd18084">
    <property type="entry name" value="RsmE-like"/>
    <property type="match status" value="1"/>
</dbReference>
<dbReference type="InterPro" id="IPR029026">
    <property type="entry name" value="tRNA_m1G_MTases_N"/>
</dbReference>
<comment type="subcellular location">
    <subcellularLocation>
        <location evidence="1 12">Cytoplasm</location>
    </subcellularLocation>
</comment>
<evidence type="ECO:0000313" key="15">
    <source>
        <dbReference type="Proteomes" id="UP000242699"/>
    </source>
</evidence>
<keyword evidence="9 12" id="KW-0949">S-adenosyl-L-methionine</keyword>
<dbReference type="InterPro" id="IPR029028">
    <property type="entry name" value="Alpha/beta_knot_MTases"/>
</dbReference>
<evidence type="ECO:0000256" key="7">
    <source>
        <dbReference type="ARBA" id="ARBA00022603"/>
    </source>
</evidence>
<gene>
    <name evidence="14" type="ORF">C7B43_05975</name>
</gene>
<comment type="function">
    <text evidence="10 12">Specifically methylates the N3 position of the uracil ring of uridine 1498 (m3U1498) in 16S rRNA. Acts on the fully assembled 30S ribosomal subunit.</text>
</comment>
<dbReference type="GO" id="GO:0070475">
    <property type="term" value="P:rRNA base methylation"/>
    <property type="evidence" value="ECO:0007669"/>
    <property type="project" value="TreeGrafter"/>
</dbReference>
<dbReference type="EMBL" id="PXYT01000010">
    <property type="protein sequence ID" value="PSR30432.1"/>
    <property type="molecule type" value="Genomic_DNA"/>
</dbReference>
<name>A0A2T2X7G4_9FIRM</name>
<comment type="caution">
    <text evidence="14">The sequence shown here is derived from an EMBL/GenBank/DDBJ whole genome shotgun (WGS) entry which is preliminary data.</text>
</comment>
<protein>
    <recommendedName>
        <fullName evidence="4 12">Ribosomal RNA small subunit methyltransferase E</fullName>
        <ecNumber evidence="3 12">2.1.1.193</ecNumber>
    </recommendedName>
</protein>
<dbReference type="EC" id="2.1.1.193" evidence="3 12"/>
<dbReference type="PIRSF" id="PIRSF015601">
    <property type="entry name" value="MTase_slr0722"/>
    <property type="match status" value="1"/>
</dbReference>